<dbReference type="GO" id="GO:0000398">
    <property type="term" value="P:mRNA splicing, via spliceosome"/>
    <property type="evidence" value="ECO:0007669"/>
    <property type="project" value="InterPro"/>
</dbReference>
<dbReference type="STRING" id="136037.A0A067RAC8"/>
<keyword evidence="4" id="KW-1185">Reference proteome</keyword>
<feature type="compositionally biased region" description="Polar residues" evidence="2">
    <location>
        <begin position="361"/>
        <end position="372"/>
    </location>
</feature>
<organism evidence="3 4">
    <name type="scientific">Zootermopsis nevadensis</name>
    <name type="common">Dampwood termite</name>
    <dbReference type="NCBI Taxonomy" id="136037"/>
    <lineage>
        <taxon>Eukaryota</taxon>
        <taxon>Metazoa</taxon>
        <taxon>Ecdysozoa</taxon>
        <taxon>Arthropoda</taxon>
        <taxon>Hexapoda</taxon>
        <taxon>Insecta</taxon>
        <taxon>Pterygota</taxon>
        <taxon>Neoptera</taxon>
        <taxon>Polyneoptera</taxon>
        <taxon>Dictyoptera</taxon>
        <taxon>Blattodea</taxon>
        <taxon>Blattoidea</taxon>
        <taxon>Termitoidae</taxon>
        <taxon>Termopsidae</taxon>
        <taxon>Zootermopsis</taxon>
    </lineage>
</organism>
<dbReference type="FunCoup" id="A0A067RAC8">
    <property type="interactions" value="1150"/>
</dbReference>
<evidence type="ECO:0000256" key="2">
    <source>
        <dbReference type="SAM" id="MobiDB-lite"/>
    </source>
</evidence>
<evidence type="ECO:0000313" key="3">
    <source>
        <dbReference type="EMBL" id="KDR15528.1"/>
    </source>
</evidence>
<dbReference type="InParanoid" id="A0A067RAC8"/>
<evidence type="ECO:0000256" key="1">
    <source>
        <dbReference type="ARBA" id="ARBA00005595"/>
    </source>
</evidence>
<reference evidence="3 4" key="1">
    <citation type="journal article" date="2014" name="Nat. Commun.">
        <title>Molecular traces of alternative social organization in a termite genome.</title>
        <authorList>
            <person name="Terrapon N."/>
            <person name="Li C."/>
            <person name="Robertson H.M."/>
            <person name="Ji L."/>
            <person name="Meng X."/>
            <person name="Booth W."/>
            <person name="Chen Z."/>
            <person name="Childers C.P."/>
            <person name="Glastad K.M."/>
            <person name="Gokhale K."/>
            <person name="Gowin J."/>
            <person name="Gronenberg W."/>
            <person name="Hermansen R.A."/>
            <person name="Hu H."/>
            <person name="Hunt B.G."/>
            <person name="Huylmans A.K."/>
            <person name="Khalil S.M."/>
            <person name="Mitchell R.D."/>
            <person name="Munoz-Torres M.C."/>
            <person name="Mustard J.A."/>
            <person name="Pan H."/>
            <person name="Reese J.T."/>
            <person name="Scharf M.E."/>
            <person name="Sun F."/>
            <person name="Vogel H."/>
            <person name="Xiao J."/>
            <person name="Yang W."/>
            <person name="Yang Z."/>
            <person name="Yang Z."/>
            <person name="Zhou J."/>
            <person name="Zhu J."/>
            <person name="Brent C.S."/>
            <person name="Elsik C.G."/>
            <person name="Goodisman M.A."/>
            <person name="Liberles D.A."/>
            <person name="Roe R.M."/>
            <person name="Vargo E.L."/>
            <person name="Vilcinskas A."/>
            <person name="Wang J."/>
            <person name="Bornberg-Bauer E."/>
            <person name="Korb J."/>
            <person name="Zhang G."/>
            <person name="Liebig J."/>
        </authorList>
    </citation>
    <scope>NUCLEOTIDE SEQUENCE [LARGE SCALE GENOMIC DNA]</scope>
    <source>
        <tissue evidence="3">Whole organism</tissue>
    </source>
</reference>
<dbReference type="Proteomes" id="UP000027135">
    <property type="component" value="Unassembled WGS sequence"/>
</dbReference>
<protein>
    <submittedName>
        <fullName evidence="3">Coiled-coil domain-containing protein</fullName>
    </submittedName>
</protein>
<dbReference type="GO" id="GO:0005684">
    <property type="term" value="C:U2-type spliceosomal complex"/>
    <property type="evidence" value="ECO:0007669"/>
    <property type="project" value="TreeGrafter"/>
</dbReference>
<evidence type="ECO:0000313" key="4">
    <source>
        <dbReference type="Proteomes" id="UP000027135"/>
    </source>
</evidence>
<dbReference type="AlphaFoldDB" id="A0A067RAC8"/>
<accession>A0A067RAC8</accession>
<comment type="similarity">
    <text evidence="1">Belongs to the CWC16 family.</text>
</comment>
<dbReference type="PANTHER" id="PTHR12111:SF2">
    <property type="entry name" value="SPLICING FACTOR YJU2B-RELATED"/>
    <property type="match status" value="1"/>
</dbReference>
<name>A0A067RAC8_ZOONE</name>
<dbReference type="eggNOG" id="KOG2990">
    <property type="taxonomic scope" value="Eukaryota"/>
</dbReference>
<feature type="region of interest" description="Disordered" evidence="2">
    <location>
        <begin position="353"/>
        <end position="372"/>
    </location>
</feature>
<dbReference type="EMBL" id="KK852822">
    <property type="protein sequence ID" value="KDR15528.1"/>
    <property type="molecule type" value="Genomic_DNA"/>
</dbReference>
<dbReference type="GO" id="GO:0071014">
    <property type="term" value="C:post-mRNA release spliceosomal complex"/>
    <property type="evidence" value="ECO:0007669"/>
    <property type="project" value="TreeGrafter"/>
</dbReference>
<dbReference type="PANTHER" id="PTHR12111">
    <property type="entry name" value="SPLICING FACTOR YJU2"/>
    <property type="match status" value="1"/>
</dbReference>
<dbReference type="InterPro" id="IPR007590">
    <property type="entry name" value="Saf4/Yju2"/>
</dbReference>
<gene>
    <name evidence="3" type="ORF">L798_10594</name>
</gene>
<sequence length="404" mass="45653">MGERKGTNHYYPPDYDPKKGGLNKFLGTHALRERAKKIGMGILIIRFEMPFNIWCNGCGNHIGMGVRYNAEKKRIGEYITTPIWSFRMRCHLCPNYIEIKTEPKTSEYIIVSGARRQENRWDPKENEQVVPEDKNTSKRLYDDAMFKLEHGYTDKSQAGAMQPTLAKLTAKRQKVWQDDYAANCVLRQQFRERSKELKARDAKDAALLQKSSLQINLLPETKEDRIKAAQLYIQAKKTPNKQKEFSDASLSCFDESSRGPNIDKESAENNLRKFTILGSVRLKSLDNKVSECKDTCIFDSGDVTTCPSKMDRGIATSDVIIDTSTCYKTSSENSELGSRNIQAVDSSLNTDNATRLKMDNSDPTSTKGSPDSLFLNSDTHISSSVLHIFLAGTQPTWPGMTLMQ</sequence>
<proteinExistence type="inferred from homology"/>
<dbReference type="Pfam" id="PF04502">
    <property type="entry name" value="Saf4_Yju2"/>
    <property type="match status" value="1"/>
</dbReference>